<reference evidence="2" key="1">
    <citation type="journal article" date="2019" name="Nat. Med.">
        <title>A library of human gut bacterial isolates paired with longitudinal multiomics data enables mechanistic microbiome research.</title>
        <authorList>
            <person name="Poyet M."/>
            <person name="Groussin M."/>
            <person name="Gibbons S.M."/>
            <person name="Avila-Pacheco J."/>
            <person name="Jiang X."/>
            <person name="Kearney S.M."/>
            <person name="Perrotta A.R."/>
            <person name="Berdy B."/>
            <person name="Zhao S."/>
            <person name="Lieberman T.D."/>
            <person name="Swanson P.K."/>
            <person name="Smith M."/>
            <person name="Roesemann S."/>
            <person name="Alexander J.E."/>
            <person name="Rich S.A."/>
            <person name="Livny J."/>
            <person name="Vlamakis H."/>
            <person name="Clish C."/>
            <person name="Bullock K."/>
            <person name="Deik A."/>
            <person name="Scott J."/>
            <person name="Pierce K.A."/>
            <person name="Xavier R.J."/>
            <person name="Alm E.J."/>
        </authorList>
    </citation>
    <scope>NUCLEOTIDE SEQUENCE</scope>
    <source>
        <strain evidence="2">BIOML-A4</strain>
    </source>
</reference>
<dbReference type="RefSeq" id="WP_010803690.1">
    <property type="nucleotide sequence ID" value="NZ_CAJSYT010000001.1"/>
</dbReference>
<feature type="chain" id="PRO_5026144492" description="Fimbrillin family protein" evidence="1">
    <location>
        <begin position="22"/>
        <end position="404"/>
    </location>
</feature>
<comment type="caution">
    <text evidence="2">The sequence shown here is derived from an EMBL/GenBank/DDBJ whole genome shotgun (WGS) entry which is preliminary data.</text>
</comment>
<dbReference type="Pfam" id="PF13149">
    <property type="entry name" value="Mfa_like_1"/>
    <property type="match status" value="1"/>
</dbReference>
<name>A0A6G1ZE18_9BACT</name>
<proteinExistence type="predicted"/>
<evidence type="ECO:0008006" key="3">
    <source>
        <dbReference type="Google" id="ProtNLM"/>
    </source>
</evidence>
<dbReference type="AlphaFoldDB" id="A0A6G1ZE18"/>
<organism evidence="2">
    <name type="scientific">Parabacteroides goldsteinii</name>
    <dbReference type="NCBI Taxonomy" id="328812"/>
    <lineage>
        <taxon>Bacteria</taxon>
        <taxon>Pseudomonadati</taxon>
        <taxon>Bacteroidota</taxon>
        <taxon>Bacteroidia</taxon>
        <taxon>Bacteroidales</taxon>
        <taxon>Tannerellaceae</taxon>
        <taxon>Parabacteroides</taxon>
    </lineage>
</organism>
<accession>A0A6G1ZE18</accession>
<feature type="signal peptide" evidence="1">
    <location>
        <begin position="1"/>
        <end position="21"/>
    </location>
</feature>
<dbReference type="InterPro" id="IPR025049">
    <property type="entry name" value="Mfa-like_1"/>
</dbReference>
<protein>
    <recommendedName>
        <fullName evidence="3">Fimbrillin family protein</fullName>
    </recommendedName>
</protein>
<evidence type="ECO:0000256" key="1">
    <source>
        <dbReference type="SAM" id="SignalP"/>
    </source>
</evidence>
<sequence length="404" mass="42827">MKQLVSLAALAVMLSATGCTQQEVFTGDEENGEPVTLGISTGVLTTETKSVVGSDMITYTKANYASDALGMGVVVLNADGNGAYSGGEISTDHLWFMGDEKGENWKSISAKGENFVSATTAPYTLNDEVGTVYAYYPKTSTVSGTSASALTIPAPLQKTGTIALSDDVTNADLRFDGTSWVANASASKKKIICASTETDYLYANNSDRKVSNGRAADSPDRSIDLSMAHALTMVSFRLYNDGTLPGAGSLTKIELKNAETKTLIKTTEGATMKLADGTIAGLSDNTSDVLTRTVSSYTIPKEIKAGETLSANTYIVSGTVTGPKVARKISILTYPLTNISDKDIEVVFTIDNQTYTVSLPVTDVWAWQAGTNYVYTVCASQRKLEVTSVSVAEWNEEPGGNIEL</sequence>
<dbReference type="Gene3D" id="2.60.40.2630">
    <property type="match status" value="1"/>
</dbReference>
<keyword evidence="1" id="KW-0732">Signal</keyword>
<evidence type="ECO:0000313" key="2">
    <source>
        <dbReference type="EMBL" id="MRY12216.1"/>
    </source>
</evidence>
<gene>
    <name evidence="2" type="ORF">GKE01_12145</name>
</gene>
<dbReference type="CDD" id="cd13121">
    <property type="entry name" value="BF2867_like_C"/>
    <property type="match status" value="1"/>
</dbReference>
<dbReference type="EMBL" id="WKLP01000016">
    <property type="protein sequence ID" value="MRY12216.1"/>
    <property type="molecule type" value="Genomic_DNA"/>
</dbReference>
<dbReference type="PROSITE" id="PS51257">
    <property type="entry name" value="PROKAR_LIPOPROTEIN"/>
    <property type="match status" value="1"/>
</dbReference>